<evidence type="ECO:0000256" key="1">
    <source>
        <dbReference type="SAM" id="MobiDB-lite"/>
    </source>
</evidence>
<evidence type="ECO:0000313" key="3">
    <source>
        <dbReference type="Proteomes" id="UP000800094"/>
    </source>
</evidence>
<keyword evidence="3" id="KW-1185">Reference proteome</keyword>
<accession>A0A6A6I8H6</accession>
<dbReference type="GeneID" id="54585496"/>
<reference evidence="2" key="1">
    <citation type="journal article" date="2020" name="Stud. Mycol.">
        <title>101 Dothideomycetes genomes: a test case for predicting lifestyles and emergence of pathogens.</title>
        <authorList>
            <person name="Haridas S."/>
            <person name="Albert R."/>
            <person name="Binder M."/>
            <person name="Bloem J."/>
            <person name="Labutti K."/>
            <person name="Salamov A."/>
            <person name="Andreopoulos B."/>
            <person name="Baker S."/>
            <person name="Barry K."/>
            <person name="Bills G."/>
            <person name="Bluhm B."/>
            <person name="Cannon C."/>
            <person name="Castanera R."/>
            <person name="Culley D."/>
            <person name="Daum C."/>
            <person name="Ezra D."/>
            <person name="Gonzalez J."/>
            <person name="Henrissat B."/>
            <person name="Kuo A."/>
            <person name="Liang C."/>
            <person name="Lipzen A."/>
            <person name="Lutzoni F."/>
            <person name="Magnuson J."/>
            <person name="Mondo S."/>
            <person name="Nolan M."/>
            <person name="Ohm R."/>
            <person name="Pangilinan J."/>
            <person name="Park H.-J."/>
            <person name="Ramirez L."/>
            <person name="Alfaro M."/>
            <person name="Sun H."/>
            <person name="Tritt A."/>
            <person name="Yoshinaga Y."/>
            <person name="Zwiers L.-H."/>
            <person name="Turgeon B."/>
            <person name="Goodwin S."/>
            <person name="Spatafora J."/>
            <person name="Crous P."/>
            <person name="Grigoriev I."/>
        </authorList>
    </citation>
    <scope>NUCLEOTIDE SEQUENCE</scope>
    <source>
        <strain evidence="2">CBS 122368</strain>
    </source>
</reference>
<feature type="region of interest" description="Disordered" evidence="1">
    <location>
        <begin position="859"/>
        <end position="972"/>
    </location>
</feature>
<protein>
    <recommendedName>
        <fullName evidence="4">Heterokaryon incompatibility domain-containing protein</fullName>
    </recommendedName>
</protein>
<dbReference type="OrthoDB" id="2426273at2759"/>
<name>A0A6A6I8H6_9PLEO</name>
<dbReference type="EMBL" id="ML987198">
    <property type="protein sequence ID" value="KAF2246864.1"/>
    <property type="molecule type" value="Genomic_DNA"/>
</dbReference>
<dbReference type="Proteomes" id="UP000800094">
    <property type="component" value="Unassembled WGS sequence"/>
</dbReference>
<dbReference type="RefSeq" id="XP_033681868.1">
    <property type="nucleotide sequence ID" value="XM_033832166.1"/>
</dbReference>
<organism evidence="2 3">
    <name type="scientific">Trematosphaeria pertusa</name>
    <dbReference type="NCBI Taxonomy" id="390896"/>
    <lineage>
        <taxon>Eukaryota</taxon>
        <taxon>Fungi</taxon>
        <taxon>Dikarya</taxon>
        <taxon>Ascomycota</taxon>
        <taxon>Pezizomycotina</taxon>
        <taxon>Dothideomycetes</taxon>
        <taxon>Pleosporomycetidae</taxon>
        <taxon>Pleosporales</taxon>
        <taxon>Massarineae</taxon>
        <taxon>Trematosphaeriaceae</taxon>
        <taxon>Trematosphaeria</taxon>
    </lineage>
</organism>
<sequence length="988" mass="112533">MQHLGLNLLEKDDFEVTCFDNLYTGENRECHFHGFPQTRGWEFDTSTYTIKKPIRTPGVDFGQLMQSWLFFGLITAVVYDDNHDETRRFDSKTLVSKRNTIDTTELPRILREWQRWEMQKKNESGQNMRMIRAQLALDLARKVIKRHSPPPGSRRKAGPTQLDDHLALSLMVLGETLTNAKAKIINQVGFRARDWYGDADIGWGSPSAVLDKMDDDDWCPRTKNLLRAQLRENATALLSVYISHRQHKFRGHTEAKCNEDEPCKLKSEDGRFPGEYATKHHPDCLHRGNRRNAACHPGSACCGQGDEDMKDDEETYELPTCLTPCVDKMVGVTIADVVRIIEADRIPLIKFKETKGGEDPIQLEVIDDAECQDYATISHVWSDGYGNPDQNQLWRCQLAYFRDLLKEAQMQKNRQNRGEAKDDPLPFWIDTLTIPVQDQYKSARKKAITHIYKVYSRARYTIVIDNGLNNMSWDDKDYTTTAMRILASGWMRRLWTLQEAYLSRKLLFAFKRWDNNKPDVPLVDLDEIEELFVDTNEALVSSLPANARSYYHNMLGQDRKARIHGLTSTNSVGLVASVWKAAQWRTTSKLEHETLALATLLNLDYQNSSFAGAELLKKRDDKAQKLKEYMRDFWLVLEENSPGAIPPGIIFLPGERIQLPGFGWAPLSWMEAQGVDYPDPISVISKSAKLEPRKGGLLVEFPGFLLHFQDRNAILGYTDGKGFWFPSDSSLSEWYHVERPDGKQHSIKKGIIDERRTEHLAIILSRPRPREIAEIGLLVEIHKTKEQRELGKDSGKRIFGVYIVGRVSVRRETDEKQVNDKRKEIIESRNPEYRERIICGEALEEDQQWYVDSRTTIDEEMGEESNLPTRSASEVNIPATGRFKPYPMRSGAEVPMGIDPDGGASRAGTETPTPAPSTHTAGGSSMHNPHPPAGPGSLMNEKNAVEETEENNVPSPGNLLRSRTEAVTDRVSSWWKKLGRSSTFQPTS</sequence>
<gene>
    <name evidence="2" type="ORF">BU26DRAFT_552772</name>
</gene>
<proteinExistence type="predicted"/>
<dbReference type="AlphaFoldDB" id="A0A6A6I8H6"/>
<dbReference type="PANTHER" id="PTHR39596:SF2">
    <property type="entry name" value="HET DOMAIN PROTEIN (AFU_ORTHOLOGUE AFUA_1G17550)-RELATED"/>
    <property type="match status" value="1"/>
</dbReference>
<dbReference type="PANTHER" id="PTHR39596">
    <property type="match status" value="1"/>
</dbReference>
<evidence type="ECO:0000313" key="2">
    <source>
        <dbReference type="EMBL" id="KAF2246864.1"/>
    </source>
</evidence>
<feature type="compositionally biased region" description="Polar residues" evidence="1">
    <location>
        <begin position="908"/>
        <end position="927"/>
    </location>
</feature>
<evidence type="ECO:0008006" key="4">
    <source>
        <dbReference type="Google" id="ProtNLM"/>
    </source>
</evidence>